<dbReference type="EMBL" id="QEEX01000001">
    <property type="protein sequence ID" value="PWB97642.1"/>
    <property type="molecule type" value="Genomic_DNA"/>
</dbReference>
<evidence type="ECO:0000313" key="3">
    <source>
        <dbReference type="EMBL" id="PWB97642.1"/>
    </source>
</evidence>
<organism evidence="3 4">
    <name type="scientific">Homoserinimonas hongtaonis</name>
    <dbReference type="NCBI Taxonomy" id="2079791"/>
    <lineage>
        <taxon>Bacteria</taxon>
        <taxon>Bacillati</taxon>
        <taxon>Actinomycetota</taxon>
        <taxon>Actinomycetes</taxon>
        <taxon>Micrococcales</taxon>
        <taxon>Microbacteriaceae</taxon>
        <taxon>Homoserinimonas</taxon>
    </lineage>
</organism>
<feature type="transmembrane region" description="Helical" evidence="1">
    <location>
        <begin position="122"/>
        <end position="142"/>
    </location>
</feature>
<keyword evidence="1" id="KW-0812">Transmembrane</keyword>
<comment type="caution">
    <text evidence="3">The sequence shown here is derived from an EMBL/GenBank/DDBJ whole genome shotgun (WGS) entry which is preliminary data.</text>
</comment>
<dbReference type="PROSITE" id="PS51257">
    <property type="entry name" value="PROKAR_LIPOPROTEIN"/>
    <property type="match status" value="1"/>
</dbReference>
<evidence type="ECO:0000256" key="1">
    <source>
        <dbReference type="SAM" id="Phobius"/>
    </source>
</evidence>
<dbReference type="Pfam" id="PF07331">
    <property type="entry name" value="TctB"/>
    <property type="match status" value="1"/>
</dbReference>
<dbReference type="Proteomes" id="UP000244978">
    <property type="component" value="Unassembled WGS sequence"/>
</dbReference>
<keyword evidence="4" id="KW-1185">Reference proteome</keyword>
<accession>A0A2U1T193</accession>
<reference evidence="4" key="1">
    <citation type="submission" date="2018-04" db="EMBL/GenBank/DDBJ databases">
        <authorList>
            <person name="Liu S."/>
            <person name="Wang Z."/>
            <person name="Li J."/>
        </authorList>
    </citation>
    <scope>NUCLEOTIDE SEQUENCE [LARGE SCALE GENOMIC DNA]</scope>
    <source>
        <strain evidence="4">S1194</strain>
    </source>
</reference>
<sequence length="158" mass="17001">MRVQLQKHLFRTTSVVIVLAALACVVYSLSLPMGTLARPGAGMWPFLVSCAMGIAALVTLVTEKDSSAYEPLSKRTWIIVVGFALMAAFVVAFQIVGLTLSCLALTLVWLRWMAKESWKVTISLSVGLTALFVIGFGVLLGVPMPDDVVLNLILGKGF</sequence>
<keyword evidence="1" id="KW-0472">Membrane</keyword>
<proteinExistence type="predicted"/>
<feature type="transmembrane region" description="Helical" evidence="1">
    <location>
        <begin position="77"/>
        <end position="110"/>
    </location>
</feature>
<protein>
    <recommendedName>
        <fullName evidence="2">DUF1468 domain-containing protein</fullName>
    </recommendedName>
</protein>
<name>A0A2U1T193_9MICO</name>
<evidence type="ECO:0000313" key="4">
    <source>
        <dbReference type="Proteomes" id="UP000244978"/>
    </source>
</evidence>
<dbReference type="AlphaFoldDB" id="A0A2U1T193"/>
<feature type="transmembrane region" description="Helical" evidence="1">
    <location>
        <begin position="12"/>
        <end position="31"/>
    </location>
</feature>
<dbReference type="InterPro" id="IPR009936">
    <property type="entry name" value="DUF1468"/>
</dbReference>
<keyword evidence="1" id="KW-1133">Transmembrane helix</keyword>
<feature type="domain" description="DUF1468" evidence="2">
    <location>
        <begin position="16"/>
        <end position="145"/>
    </location>
</feature>
<gene>
    <name evidence="3" type="ORF">DF220_07235</name>
</gene>
<feature type="transmembrane region" description="Helical" evidence="1">
    <location>
        <begin position="43"/>
        <end position="62"/>
    </location>
</feature>
<evidence type="ECO:0000259" key="2">
    <source>
        <dbReference type="Pfam" id="PF07331"/>
    </source>
</evidence>
<dbReference type="RefSeq" id="WP_108997548.1">
    <property type="nucleotide sequence ID" value="NZ_QEEX01000001.1"/>
</dbReference>